<reference evidence="6" key="2">
    <citation type="submission" date="2020-09" db="EMBL/GenBank/DDBJ databases">
        <authorList>
            <person name="Sun Q."/>
            <person name="Zhou Y."/>
        </authorList>
    </citation>
    <scope>NUCLEOTIDE SEQUENCE</scope>
    <source>
        <strain evidence="6">CGMCC 4.7110</strain>
    </source>
</reference>
<organism evidence="6 7">
    <name type="scientific">Streptomyces fuscichromogenes</name>
    <dbReference type="NCBI Taxonomy" id="1324013"/>
    <lineage>
        <taxon>Bacteria</taxon>
        <taxon>Bacillati</taxon>
        <taxon>Actinomycetota</taxon>
        <taxon>Actinomycetes</taxon>
        <taxon>Kitasatosporales</taxon>
        <taxon>Streptomycetaceae</taxon>
        <taxon>Streptomyces</taxon>
    </lineage>
</organism>
<dbReference type="SMART" id="SM00823">
    <property type="entry name" value="PKS_PP"/>
    <property type="match status" value="1"/>
</dbReference>
<dbReference type="InterPro" id="IPR023213">
    <property type="entry name" value="CAT-like_dom_sf"/>
</dbReference>
<keyword evidence="3" id="KW-0597">Phosphoprotein</keyword>
<dbReference type="PANTHER" id="PTHR45527:SF1">
    <property type="entry name" value="FATTY ACID SYNTHASE"/>
    <property type="match status" value="1"/>
</dbReference>
<dbReference type="GO" id="GO:0009366">
    <property type="term" value="C:enterobactin synthetase complex"/>
    <property type="evidence" value="ECO:0007669"/>
    <property type="project" value="TreeGrafter"/>
</dbReference>
<dbReference type="GO" id="GO:0008610">
    <property type="term" value="P:lipid biosynthetic process"/>
    <property type="evidence" value="ECO:0007669"/>
    <property type="project" value="UniProtKB-ARBA"/>
</dbReference>
<feature type="domain" description="Carrier" evidence="5">
    <location>
        <begin position="1012"/>
        <end position="1085"/>
    </location>
</feature>
<dbReference type="Gene3D" id="3.40.50.980">
    <property type="match status" value="2"/>
</dbReference>
<dbReference type="InterPro" id="IPR001242">
    <property type="entry name" value="Condensation_dom"/>
</dbReference>
<dbReference type="GO" id="GO:0031177">
    <property type="term" value="F:phosphopantetheine binding"/>
    <property type="evidence" value="ECO:0007669"/>
    <property type="project" value="InterPro"/>
</dbReference>
<sequence length="1143" mass="122962">MTSGSPDIPLDAQARIRARIRAARAAAPPAETAVERGTAPDTPSYAQERMWLVDRMTGGAPGYVIPEVLRLRGPLDTDALRRALTALVDRHHPLRTVFEEHDGRPRPVLLGTAEAALPVVDLSEVAADRREDRAAAIARETAARPFDLATGPLLRATLVRMGAQHHILALAVHHIATDGWSMSVLWDELGADYAAEPHARPRPRPAPPVGYADYARWQRRRLDAGALAGQTEYWTRRLADLAPLELPTDRRRTGRRTGRGHTVAFDLPAELTARLRLLGERHGSTLFMTLLAGFQSLLGRYSGQHDIAVGTPVAGRDRVEFERLIGFFVNTLVMRADLSADPSFGELLDQVRDTALEAYTHAELPFEKLVAQLQPERVANRNPLVSVMFVEARNETAGFRPPGLTVEPVDIDFGGSLFDVNVFVTDTGDGVTGSLTVDADLFDVRTADQLARHYRRLLEAAADAPDRPLSRLDLLGDAERRRLDVWNATDGDHPPHTLTELFAAQVRRTPDAPAVVTDDTELTYAELDARSARLADRLAAAGVRRESPVALLAERSADLVVAILAVLRAGGVYVPLNSRFPARRLRTVVQRSGAVLLLADAAALGHEFLADPPVPVLPLAPQDDGPGDRAPDTVPCAPDQAAYVMYTSGSTGEPKGIAVTHANVAALALDPCWRDGHHTVLLHSPHSFDASTYELWVPLLTGGTVVVAPPGPLDTETLRRRIVRHRVSALWLTAALFNLVAEECPEALAGVGHVWTGGEAGSPEAFARVLAACPTTTVTNGYGPTETTTFAARHALPPGSAADGPLPIGRPLADTRLHVLDDALLRVPVGVVGELYIAGSGVARGYAGRPGATAERFVADPFGPAGSRMYRTGDLVRRRADGVLEYCGRADDQVKVRGFRIEPTEIASELARCPGVGRAVVTLRQESAQTAEGAGAERTERAESRLVGYVVPAPGAALDPAELLRQAGRVLPDYMLPSAVVVLDALPMTPNGKLDRRALPAPPTPAASRGRPPATPREELLCGLFADVLGTEAGADDGFFALGGDSITAIQLVARARRAGLVLTPQDVFRHHTPAALAEAAREHEPEPDGPARPSGDAVEVPPERDEPIPPEQDEPIPPEQDELILLEQDELAEFESEWEMSR</sequence>
<dbReference type="InterPro" id="IPR045851">
    <property type="entry name" value="AMP-bd_C_sf"/>
</dbReference>
<dbReference type="InterPro" id="IPR000873">
    <property type="entry name" value="AMP-dep_synth/lig_dom"/>
</dbReference>
<protein>
    <recommendedName>
        <fullName evidence="5">Carrier domain-containing protein</fullName>
    </recommendedName>
</protein>
<dbReference type="CDD" id="cd19531">
    <property type="entry name" value="LCL_NRPS-like"/>
    <property type="match status" value="1"/>
</dbReference>
<dbReference type="Pfam" id="PF00501">
    <property type="entry name" value="AMP-binding"/>
    <property type="match status" value="1"/>
</dbReference>
<comment type="caution">
    <text evidence="6">The sequence shown here is derived from an EMBL/GenBank/DDBJ whole genome shotgun (WGS) entry which is preliminary data.</text>
</comment>
<dbReference type="InterPro" id="IPR009081">
    <property type="entry name" value="PP-bd_ACP"/>
</dbReference>
<keyword evidence="7" id="KW-1185">Reference proteome</keyword>
<dbReference type="SUPFAM" id="SSF52777">
    <property type="entry name" value="CoA-dependent acyltransferases"/>
    <property type="match status" value="2"/>
</dbReference>
<dbReference type="Pfam" id="PF13193">
    <property type="entry name" value="AMP-binding_C"/>
    <property type="match status" value="1"/>
</dbReference>
<proteinExistence type="predicted"/>
<dbReference type="GO" id="GO:0005829">
    <property type="term" value="C:cytosol"/>
    <property type="evidence" value="ECO:0007669"/>
    <property type="project" value="TreeGrafter"/>
</dbReference>
<dbReference type="Proteomes" id="UP000653411">
    <property type="component" value="Unassembled WGS sequence"/>
</dbReference>
<dbReference type="GO" id="GO:0043041">
    <property type="term" value="P:amino acid activation for nonribosomal peptide biosynthetic process"/>
    <property type="evidence" value="ECO:0007669"/>
    <property type="project" value="TreeGrafter"/>
</dbReference>
<dbReference type="Pfam" id="PF00550">
    <property type="entry name" value="PP-binding"/>
    <property type="match status" value="1"/>
</dbReference>
<dbReference type="FunFam" id="3.40.50.12780:FF:000012">
    <property type="entry name" value="Non-ribosomal peptide synthetase"/>
    <property type="match status" value="1"/>
</dbReference>
<dbReference type="InterPro" id="IPR006162">
    <property type="entry name" value="Ppantetheine_attach_site"/>
</dbReference>
<feature type="compositionally biased region" description="Acidic residues" evidence="4">
    <location>
        <begin position="1112"/>
        <end position="1124"/>
    </location>
</feature>
<dbReference type="InterPro" id="IPR029058">
    <property type="entry name" value="AB_hydrolase_fold"/>
</dbReference>
<evidence type="ECO:0000256" key="1">
    <source>
        <dbReference type="ARBA" id="ARBA00001957"/>
    </source>
</evidence>
<dbReference type="PROSITE" id="PS00455">
    <property type="entry name" value="AMP_BINDING"/>
    <property type="match status" value="1"/>
</dbReference>
<feature type="region of interest" description="Disordered" evidence="4">
    <location>
        <begin position="1077"/>
        <end position="1124"/>
    </location>
</feature>
<dbReference type="GO" id="GO:0009239">
    <property type="term" value="P:enterobactin biosynthetic process"/>
    <property type="evidence" value="ECO:0007669"/>
    <property type="project" value="TreeGrafter"/>
</dbReference>
<dbReference type="InterPro" id="IPR025110">
    <property type="entry name" value="AMP-bd_C"/>
</dbReference>
<dbReference type="PANTHER" id="PTHR45527">
    <property type="entry name" value="NONRIBOSOMAL PEPTIDE SYNTHETASE"/>
    <property type="match status" value="1"/>
</dbReference>
<dbReference type="GO" id="GO:0047527">
    <property type="term" value="F:2,3-dihydroxybenzoate-serine ligase activity"/>
    <property type="evidence" value="ECO:0007669"/>
    <property type="project" value="TreeGrafter"/>
</dbReference>
<accession>A0A918CXB9</accession>
<dbReference type="InterPro" id="IPR020845">
    <property type="entry name" value="AMP-binding_CS"/>
</dbReference>
<dbReference type="InterPro" id="IPR010071">
    <property type="entry name" value="AA_adenyl_dom"/>
</dbReference>
<dbReference type="InterPro" id="IPR036736">
    <property type="entry name" value="ACP-like_sf"/>
</dbReference>
<feature type="region of interest" description="Disordered" evidence="4">
    <location>
        <begin position="993"/>
        <end position="1015"/>
    </location>
</feature>
<dbReference type="FunFam" id="2.30.38.10:FF:000001">
    <property type="entry name" value="Non-ribosomal peptide synthetase PvdI"/>
    <property type="match status" value="1"/>
</dbReference>
<dbReference type="PROSITE" id="PS50075">
    <property type="entry name" value="CARRIER"/>
    <property type="match status" value="1"/>
</dbReference>
<dbReference type="Gene3D" id="3.30.559.30">
    <property type="entry name" value="Nonribosomal peptide synthetase, condensation domain"/>
    <property type="match status" value="1"/>
</dbReference>
<reference evidence="6" key="1">
    <citation type="journal article" date="2014" name="Int. J. Syst. Evol. Microbiol.">
        <title>Complete genome sequence of Corynebacterium casei LMG S-19264T (=DSM 44701T), isolated from a smear-ripened cheese.</title>
        <authorList>
            <consortium name="US DOE Joint Genome Institute (JGI-PGF)"/>
            <person name="Walter F."/>
            <person name="Albersmeier A."/>
            <person name="Kalinowski J."/>
            <person name="Ruckert C."/>
        </authorList>
    </citation>
    <scope>NUCLEOTIDE SEQUENCE</scope>
    <source>
        <strain evidence="6">CGMCC 4.7110</strain>
    </source>
</reference>
<dbReference type="PROSITE" id="PS00012">
    <property type="entry name" value="PHOSPHOPANTETHEINE"/>
    <property type="match status" value="1"/>
</dbReference>
<dbReference type="Gene3D" id="2.30.38.10">
    <property type="entry name" value="Luciferase, Domain 3"/>
    <property type="match status" value="1"/>
</dbReference>
<evidence type="ECO:0000313" key="7">
    <source>
        <dbReference type="Proteomes" id="UP000653411"/>
    </source>
</evidence>
<dbReference type="Gene3D" id="3.40.50.1820">
    <property type="entry name" value="alpha/beta hydrolase"/>
    <property type="match status" value="1"/>
</dbReference>
<evidence type="ECO:0000256" key="4">
    <source>
        <dbReference type="SAM" id="MobiDB-lite"/>
    </source>
</evidence>
<dbReference type="InterPro" id="IPR020806">
    <property type="entry name" value="PKS_PP-bd"/>
</dbReference>
<dbReference type="SUPFAM" id="SSF56801">
    <property type="entry name" value="Acetyl-CoA synthetase-like"/>
    <property type="match status" value="1"/>
</dbReference>
<evidence type="ECO:0000313" key="6">
    <source>
        <dbReference type="EMBL" id="GGN42460.1"/>
    </source>
</evidence>
<dbReference type="Gene3D" id="3.30.559.10">
    <property type="entry name" value="Chloramphenicol acetyltransferase-like domain"/>
    <property type="match status" value="1"/>
</dbReference>
<comment type="cofactor">
    <cofactor evidence="1">
        <name>pantetheine 4'-phosphate</name>
        <dbReference type="ChEBI" id="CHEBI:47942"/>
    </cofactor>
</comment>
<dbReference type="SUPFAM" id="SSF47336">
    <property type="entry name" value="ACP-like"/>
    <property type="match status" value="1"/>
</dbReference>
<gene>
    <name evidence="6" type="ORF">GCM10011578_091780</name>
</gene>
<dbReference type="EMBL" id="BMML01000036">
    <property type="protein sequence ID" value="GGN42460.1"/>
    <property type="molecule type" value="Genomic_DNA"/>
</dbReference>
<name>A0A918CXB9_9ACTN</name>
<evidence type="ECO:0000256" key="2">
    <source>
        <dbReference type="ARBA" id="ARBA00022450"/>
    </source>
</evidence>
<keyword evidence="2" id="KW-0596">Phosphopantetheine</keyword>
<evidence type="ECO:0000259" key="5">
    <source>
        <dbReference type="PROSITE" id="PS50075"/>
    </source>
</evidence>
<dbReference type="RefSeq" id="WP_189268900.1">
    <property type="nucleotide sequence ID" value="NZ_BMML01000036.1"/>
</dbReference>
<dbReference type="Pfam" id="PF00668">
    <property type="entry name" value="Condensation"/>
    <property type="match status" value="1"/>
</dbReference>
<dbReference type="Gene3D" id="3.30.300.30">
    <property type="match status" value="1"/>
</dbReference>
<dbReference type="AlphaFoldDB" id="A0A918CXB9"/>
<dbReference type="FunFam" id="3.40.50.980:FF:000001">
    <property type="entry name" value="Non-ribosomal peptide synthetase"/>
    <property type="match status" value="1"/>
</dbReference>
<evidence type="ECO:0000256" key="3">
    <source>
        <dbReference type="ARBA" id="ARBA00022553"/>
    </source>
</evidence>
<dbReference type="NCBIfam" id="TIGR01733">
    <property type="entry name" value="AA-adenyl-dom"/>
    <property type="match status" value="1"/>
</dbReference>
<dbReference type="CDD" id="cd12117">
    <property type="entry name" value="A_NRPS_Srf_like"/>
    <property type="match status" value="1"/>
</dbReference>